<name>A0A414STE4_9FIRM</name>
<dbReference type="PANTHER" id="PTHR33877">
    <property type="entry name" value="SLL1193 PROTEIN"/>
    <property type="match status" value="1"/>
</dbReference>
<dbReference type="InterPro" id="IPR052892">
    <property type="entry name" value="NA-targeting_endonuclease"/>
</dbReference>
<comment type="caution">
    <text evidence="2">The sequence shown here is derived from an EMBL/GenBank/DDBJ whole genome shotgun (WGS) entry which is preliminary data.</text>
</comment>
<dbReference type="SMART" id="SM00507">
    <property type="entry name" value="HNHc"/>
    <property type="match status" value="1"/>
</dbReference>
<dbReference type="GO" id="GO:0004519">
    <property type="term" value="F:endonuclease activity"/>
    <property type="evidence" value="ECO:0007669"/>
    <property type="project" value="UniProtKB-KW"/>
</dbReference>
<dbReference type="EMBL" id="QRIC01000022">
    <property type="protein sequence ID" value="RHG24699.1"/>
    <property type="molecule type" value="Genomic_DNA"/>
</dbReference>
<feature type="domain" description="HNH nuclease" evidence="1">
    <location>
        <begin position="77"/>
        <end position="130"/>
    </location>
</feature>
<accession>A0A414STE4</accession>
<evidence type="ECO:0000313" key="2">
    <source>
        <dbReference type="EMBL" id="RHG24699.1"/>
    </source>
</evidence>
<organism evidence="2 3">
    <name type="scientific">Dorea longicatena</name>
    <dbReference type="NCBI Taxonomy" id="88431"/>
    <lineage>
        <taxon>Bacteria</taxon>
        <taxon>Bacillati</taxon>
        <taxon>Bacillota</taxon>
        <taxon>Clostridia</taxon>
        <taxon>Lachnospirales</taxon>
        <taxon>Lachnospiraceae</taxon>
        <taxon>Dorea</taxon>
    </lineage>
</organism>
<dbReference type="InterPro" id="IPR003615">
    <property type="entry name" value="HNH_nuc"/>
</dbReference>
<dbReference type="Gene3D" id="1.10.30.50">
    <property type="match status" value="1"/>
</dbReference>
<dbReference type="Pfam" id="PF14279">
    <property type="entry name" value="HNH_5"/>
    <property type="match status" value="1"/>
</dbReference>
<dbReference type="InterPro" id="IPR029471">
    <property type="entry name" value="HNH_5"/>
</dbReference>
<dbReference type="Proteomes" id="UP000284095">
    <property type="component" value="Unassembled WGS sequence"/>
</dbReference>
<dbReference type="PANTHER" id="PTHR33877:SF1">
    <property type="entry name" value="TYPE IV METHYL-DIRECTED RESTRICTION ENZYME ECOKMCRA"/>
    <property type="match status" value="1"/>
</dbReference>
<keyword evidence="2" id="KW-0255">Endonuclease</keyword>
<evidence type="ECO:0000259" key="1">
    <source>
        <dbReference type="SMART" id="SM00507"/>
    </source>
</evidence>
<proteinExistence type="predicted"/>
<reference evidence="2 3" key="1">
    <citation type="submission" date="2018-08" db="EMBL/GenBank/DDBJ databases">
        <title>A genome reference for cultivated species of the human gut microbiota.</title>
        <authorList>
            <person name="Zou Y."/>
            <person name="Xue W."/>
            <person name="Luo G."/>
        </authorList>
    </citation>
    <scope>NUCLEOTIDE SEQUENCE [LARGE SCALE GENOMIC DNA]</scope>
    <source>
        <strain evidence="2 3">AM22-22</strain>
    </source>
</reference>
<sequence length="173" mass="20453">MAIVITNGTYCICLNENGKHRKTEDINKAIQYDSINQAKKYLWAHQDRKTQGYYIYDTEKDQVIWKQVVQRKHRSAMTREMLYKQYDGRCQLCGKKLTLDNMTLDHIVPLNLGGADRLENIQIACFACNQLKKNILPEDFLNRVTNVFMHQMEKKCRHNLQWKCIKRLLKTLG</sequence>
<keyword evidence="3" id="KW-1185">Reference proteome</keyword>
<dbReference type="AlphaFoldDB" id="A0A414STE4"/>
<keyword evidence="2" id="KW-0540">Nuclease</keyword>
<protein>
    <submittedName>
        <fullName evidence="2">HNH endonuclease</fullName>
    </submittedName>
</protein>
<evidence type="ECO:0000313" key="3">
    <source>
        <dbReference type="Proteomes" id="UP000284095"/>
    </source>
</evidence>
<dbReference type="RefSeq" id="WP_118225191.1">
    <property type="nucleotide sequence ID" value="NZ_QRIC01000022.1"/>
</dbReference>
<keyword evidence="2" id="KW-0378">Hydrolase</keyword>
<dbReference type="CDD" id="cd00085">
    <property type="entry name" value="HNHc"/>
    <property type="match status" value="1"/>
</dbReference>
<gene>
    <name evidence="2" type="ORF">DW265_10035</name>
</gene>